<dbReference type="Pfam" id="PF08751">
    <property type="entry name" value="TrwC"/>
    <property type="match status" value="1"/>
</dbReference>
<dbReference type="SUPFAM" id="SSF52540">
    <property type="entry name" value="P-loop containing nucleoside triphosphate hydrolases"/>
    <property type="match status" value="2"/>
</dbReference>
<dbReference type="Gene3D" id="2.30.30.940">
    <property type="match status" value="1"/>
</dbReference>
<feature type="region of interest" description="Disordered" evidence="1">
    <location>
        <begin position="1293"/>
        <end position="1312"/>
    </location>
</feature>
<evidence type="ECO:0000313" key="3">
    <source>
        <dbReference type="EMBL" id="ONH22651.1"/>
    </source>
</evidence>
<evidence type="ECO:0000256" key="1">
    <source>
        <dbReference type="SAM" id="MobiDB-lite"/>
    </source>
</evidence>
<dbReference type="SUPFAM" id="SSF55464">
    <property type="entry name" value="Origin of replication-binding domain, RBD-like"/>
    <property type="match status" value="1"/>
</dbReference>
<dbReference type="Pfam" id="PF13604">
    <property type="entry name" value="AAA_30"/>
    <property type="match status" value="1"/>
</dbReference>
<feature type="region of interest" description="Disordered" evidence="1">
    <location>
        <begin position="103"/>
        <end position="125"/>
    </location>
</feature>
<feature type="compositionally biased region" description="Basic and acidic residues" evidence="1">
    <location>
        <begin position="176"/>
        <end position="198"/>
    </location>
</feature>
<gene>
    <name evidence="3" type="ORF">BL253_35115</name>
</gene>
<dbReference type="InterPro" id="IPR027417">
    <property type="entry name" value="P-loop_NTPase"/>
</dbReference>
<dbReference type="Proteomes" id="UP000188929">
    <property type="component" value="Unassembled WGS sequence"/>
</dbReference>
<feature type="compositionally biased region" description="Low complexity" evidence="1">
    <location>
        <begin position="899"/>
        <end position="911"/>
    </location>
</feature>
<feature type="domain" description="TrwC relaxase" evidence="2">
    <location>
        <begin position="23"/>
        <end position="462"/>
    </location>
</feature>
<dbReference type="NCBIfam" id="NF041492">
    <property type="entry name" value="MobF"/>
    <property type="match status" value="1"/>
</dbReference>
<comment type="caution">
    <text evidence="3">The sequence shown here is derived from an EMBL/GenBank/DDBJ whole genome shotgun (WGS) entry which is preliminary data.</text>
</comment>
<feature type="region of interest" description="Disordered" evidence="1">
    <location>
        <begin position="876"/>
        <end position="921"/>
    </location>
</feature>
<dbReference type="OrthoDB" id="4524286at2"/>
<accession>A0A1V2I2B0</accession>
<dbReference type="STRING" id="1834516.BL253_35115"/>
<protein>
    <submittedName>
        <fullName evidence="3">TrwC relaxase</fullName>
    </submittedName>
</protein>
<dbReference type="EMBL" id="MOMC01000102">
    <property type="protein sequence ID" value="ONH22651.1"/>
    <property type="molecule type" value="Genomic_DNA"/>
</dbReference>
<evidence type="ECO:0000313" key="4">
    <source>
        <dbReference type="Proteomes" id="UP000188929"/>
    </source>
</evidence>
<dbReference type="Gene3D" id="3.40.50.300">
    <property type="entry name" value="P-loop containing nucleotide triphosphate hydrolases"/>
    <property type="match status" value="2"/>
</dbReference>
<organism evidence="3 4">
    <name type="scientific">Pseudofrankia asymbiotica</name>
    <dbReference type="NCBI Taxonomy" id="1834516"/>
    <lineage>
        <taxon>Bacteria</taxon>
        <taxon>Bacillati</taxon>
        <taxon>Actinomycetota</taxon>
        <taxon>Actinomycetes</taxon>
        <taxon>Frankiales</taxon>
        <taxon>Frankiaceae</taxon>
        <taxon>Pseudofrankia</taxon>
    </lineage>
</organism>
<dbReference type="InterPro" id="IPR014862">
    <property type="entry name" value="TrwC"/>
</dbReference>
<name>A0A1V2I2B0_9ACTN</name>
<evidence type="ECO:0000259" key="2">
    <source>
        <dbReference type="Pfam" id="PF08751"/>
    </source>
</evidence>
<feature type="compositionally biased region" description="Low complexity" evidence="1">
    <location>
        <begin position="161"/>
        <end position="172"/>
    </location>
</feature>
<keyword evidence="4" id="KW-1185">Reference proteome</keyword>
<dbReference type="CDD" id="cd18809">
    <property type="entry name" value="SF1_C_RecD"/>
    <property type="match status" value="1"/>
</dbReference>
<feature type="region of interest" description="Disordered" evidence="1">
    <location>
        <begin position="150"/>
        <end position="213"/>
    </location>
</feature>
<proteinExistence type="predicted"/>
<feature type="region of interest" description="Disordered" evidence="1">
    <location>
        <begin position="1159"/>
        <end position="1229"/>
    </location>
</feature>
<sequence>MIATPRVLRKRIRVPGDLGRAAGAVVAYVQGGQAAEARLAGYYSPDQALGRARGRLAELVGLRGEVSGEALGRLLQGRHAVTNRPLLTGPDPAARARRADLVDGGSEVLSDSPGRESSAGSGNGDDLLTLVEAAAEAGVSVSHLRSLVSRSSEAGTAPDQAGRAGATATGETPSGADHERPADDLDPRASECPKEADSGARSPSVGQLPGVRGADGRWRVRRDVLERWCAARVPPATVLGYDVVCAAPKSVSLLWAFGDEALRADVAAALNAAVDATIGYLERHAAFGMVGERNRRAFGLAVASYLHDVSRAVEAHLHVHNIVINAVAVPSDPAGSDGERPGAGTSRAVSGWDWRAVDGEVFLANVRTAGFVGAAVLRHELSTRRGLQWGPVRNGVAELAEFPVDLLAAFSTRHREVEEEFAQLVAGGLEPSGATKSVAQRESRAPKQVIADAAVRTLQVEKLTAAGWSVEEVRALAAPGIARPEPVGDADVAGLFDLLAGRAGMTEKATTFVRRDVVRRVAEWGGDRLDAAAVERLTDRLLADPRVAVLVDAASGQRRRQETERLYTVEGLLAAEERLVGLVRAGQVALGAAPRRLVDRRQLTAHLAAVSTASTSGTVGRRVGVDGAPGRAAAPGSAGAAAPVGAEALLSGEQVELVRRLLVGEDLVRLAVGAAGTGKTEAMRLLTNIVQAAGRRVFATAHGGRQAEELADRIGIPARVVTSWLEKLGRVDDPATVWPPGSVLIVDEATQVGTRDAERLLHFAARTGTVVILLGDPAQLGSVAAGGWFAHLVAQSADVPTLTTVRRQAGAELTAVRAALGALRADTGVGTRAALERLAADGKIRLAEDPDALLAQAVADWYAERCQRDRADRGAAVGANGADSPTGVRNGAVGGANSGGAAPTHDASATAARRRGRAAGAAARMMAERHRDVEMLNRAARALLAADGTLTGPVLTATGRDFQVGDEVVTLTQTGHTLVPEGRPGSAYIRTGTTGTVTAVHLDPDHPAAQSVTVYFPSKGTVQVPWEYLTHQFADGRDGGLAHAYALTAAKAQGATMDTARAIVPDDTSRAGLYVMLSRARRDLAAYVLRRDDLDARDDDETWLPAVPGAGGEPLDRLAGRLDRSEQERLAGACDPIAAAAHQLSRERTLAELTALRLGASPGHHSGRPEPAPTDIGATSGANGARNAPSNTRPTAPVAPFAPTRAAPNPRSAPDAPMPESLPTTPGSADVPRQVLLRRAELGAVAALRSAALADPPAGLLARIGPRPEAGPDQAVWEDAVAGLAIYHARHQPAGPAHLAGPPPGSHADDQTRDPWLRHRAQATRLASSWAAALPAAIRARFAGPGQSVPRERAVAGLHALLDIGHPPTALADALRDDSLDGIRAAAAVLDRRVSDLCQQAGIDPALYDLPAPRTAQEEWNEVTDLFALAETNHLATRPTRSLATERRTLAETLAAAVSAQVTITSDGVPIVMPDSPTPARFEQEARLTRLDAALDRQVVDAVARAKTEPAHYLTALLGTRPTGPDTEAWDQAAGRVERYRHRLAGLPYGAPATPGAADPERYALGDRPADSTAAADYDEACDVTILHGGQLTI</sequence>
<feature type="compositionally biased region" description="Low complexity" evidence="1">
    <location>
        <begin position="876"/>
        <end position="891"/>
    </location>
</feature>
<reference evidence="4" key="1">
    <citation type="submission" date="2016-10" db="EMBL/GenBank/DDBJ databases">
        <title>Frankia sp. NRRL B-16386 Genome sequencing.</title>
        <authorList>
            <person name="Ghodhbane-Gtari F."/>
            <person name="Swanson E."/>
            <person name="Gueddou A."/>
            <person name="Hezbri K."/>
            <person name="Ktari K."/>
            <person name="Nouioui I."/>
            <person name="Morris K."/>
            <person name="Simpson S."/>
            <person name="Abebe-Akele F."/>
            <person name="Thomas K."/>
            <person name="Gtari M."/>
            <person name="Tisa L.S."/>
        </authorList>
    </citation>
    <scope>NUCLEOTIDE SEQUENCE [LARGE SCALE GENOMIC DNA]</scope>
    <source>
        <strain evidence="4">NRRL B-16386</strain>
    </source>
</reference>